<dbReference type="Gramene" id="Manes.06G063900.8.v8.1">
    <property type="protein sequence ID" value="Manes.06G063900.8.v8.1.CDS.1"/>
    <property type="gene ID" value="Manes.06G063900.v8.1"/>
</dbReference>
<name>A0A251KN76_MANES</name>
<evidence type="ECO:0000313" key="2">
    <source>
        <dbReference type="Proteomes" id="UP000091857"/>
    </source>
</evidence>
<dbReference type="Gramene" id="Manes.06G063900.10.v8.1">
    <property type="protein sequence ID" value="Manes.06G063900.10.v8.1.CDS.1"/>
    <property type="gene ID" value="Manes.06G063900.v8.1"/>
</dbReference>
<gene>
    <name evidence="1" type="ORF">MANES_06G063900</name>
</gene>
<protein>
    <submittedName>
        <fullName evidence="1">Uncharacterized protein</fullName>
    </submittedName>
</protein>
<keyword evidence="2" id="KW-1185">Reference proteome</keyword>
<dbReference type="EMBL" id="CM004392">
    <property type="protein sequence ID" value="OAY47239.1"/>
    <property type="molecule type" value="Genomic_DNA"/>
</dbReference>
<sequence>MELLTPLSCRLEERKRVLEEVNGDGWLGKKKKRPSLLPDTTHSIHFLQLLSFSYFHISVSTIDTMFGWTERKNKQRKGEMGVFLSKRPRGKGRGVAGSYGYGGIGQNCLALFISRG</sequence>
<dbReference type="Gramene" id="Manes.06G063900.3.v8.1">
    <property type="protein sequence ID" value="Manes.06G063900.3.v8.1.CDS.1"/>
    <property type="gene ID" value="Manes.06G063900.v8.1"/>
</dbReference>
<dbReference type="EMBL" id="CM004392">
    <property type="protein sequence ID" value="OAY47242.1"/>
    <property type="molecule type" value="Genomic_DNA"/>
</dbReference>
<dbReference type="Gramene" id="Manes.06G063900.7.v8.1">
    <property type="protein sequence ID" value="Manes.06G063900.7.v8.1.CDS.1"/>
    <property type="gene ID" value="Manes.06G063900.v8.1"/>
</dbReference>
<reference evidence="1 2" key="1">
    <citation type="submission" date="2016-02" db="EMBL/GenBank/DDBJ databases">
        <title>WGS assembly of Manihot esculenta.</title>
        <authorList>
            <person name="Bredeson J.V."/>
            <person name="Prochnik S.E."/>
            <person name="Lyons J.B."/>
            <person name="Schmutz J."/>
            <person name="Grimwood J."/>
            <person name="Vrebalov J."/>
            <person name="Bart R.S."/>
            <person name="Amuge T."/>
            <person name="Ferguson M.E."/>
            <person name="Green R."/>
            <person name="Putnam N."/>
            <person name="Stites J."/>
            <person name="Rounsley S."/>
            <person name="Rokhsar D.S."/>
        </authorList>
    </citation>
    <scope>NUCLEOTIDE SEQUENCE [LARGE SCALE GENOMIC DNA]</scope>
    <source>
        <strain evidence="2">cv. AM560-2</strain>
        <tissue evidence="1">Leaf</tissue>
    </source>
</reference>
<dbReference type="EMBL" id="CM004392">
    <property type="protein sequence ID" value="OAY47241.1"/>
    <property type="molecule type" value="Genomic_DNA"/>
</dbReference>
<proteinExistence type="predicted"/>
<dbReference type="Gramene" id="Manes.06G063900.5.v8.1">
    <property type="protein sequence ID" value="Manes.06G063900.5.v8.1.CDS.1"/>
    <property type="gene ID" value="Manes.06G063900.v8.1"/>
</dbReference>
<dbReference type="Gramene" id="Manes.06G063900.9.v8.1">
    <property type="protein sequence ID" value="Manes.06G063900.9.v8.1.CDS.1"/>
    <property type="gene ID" value="Manes.06G063900.v8.1"/>
</dbReference>
<dbReference type="Gramene" id="Manes.06G063900.6.v8.1">
    <property type="protein sequence ID" value="Manes.06G063900.6.v8.1.CDS.1"/>
    <property type="gene ID" value="Manes.06G063900.v8.1"/>
</dbReference>
<dbReference type="EMBL" id="CM004392">
    <property type="protein sequence ID" value="OAY47240.1"/>
    <property type="molecule type" value="Genomic_DNA"/>
</dbReference>
<organism evidence="1 2">
    <name type="scientific">Manihot esculenta</name>
    <name type="common">Cassava</name>
    <name type="synonym">Jatropha manihot</name>
    <dbReference type="NCBI Taxonomy" id="3983"/>
    <lineage>
        <taxon>Eukaryota</taxon>
        <taxon>Viridiplantae</taxon>
        <taxon>Streptophyta</taxon>
        <taxon>Embryophyta</taxon>
        <taxon>Tracheophyta</taxon>
        <taxon>Spermatophyta</taxon>
        <taxon>Magnoliopsida</taxon>
        <taxon>eudicotyledons</taxon>
        <taxon>Gunneridae</taxon>
        <taxon>Pentapetalae</taxon>
        <taxon>rosids</taxon>
        <taxon>fabids</taxon>
        <taxon>Malpighiales</taxon>
        <taxon>Euphorbiaceae</taxon>
        <taxon>Crotonoideae</taxon>
        <taxon>Manihoteae</taxon>
        <taxon>Manihot</taxon>
    </lineage>
</organism>
<evidence type="ECO:0000313" key="1">
    <source>
        <dbReference type="EMBL" id="OAY47241.1"/>
    </source>
</evidence>
<accession>A0A251KN76</accession>
<dbReference type="AlphaFoldDB" id="A0A251KN76"/>
<dbReference type="Proteomes" id="UP000091857">
    <property type="component" value="Chromosome 6"/>
</dbReference>